<dbReference type="InterPro" id="IPR016024">
    <property type="entry name" value="ARM-type_fold"/>
</dbReference>
<protein>
    <submittedName>
        <fullName evidence="4">HEAT repeat domain-containing protein</fullName>
    </submittedName>
</protein>
<dbReference type="Gene3D" id="1.25.10.10">
    <property type="entry name" value="Leucine-rich Repeat Variant"/>
    <property type="match status" value="1"/>
</dbReference>
<name>A0A183FCF2_HELPZ</name>
<sequence>MAQRLPVIARALKNSSDVVSLLLPCLVQLYKDDDVTVKEACMNNIAQCIPHFTSDAKKNTVLPLIKKSAEQSLEQKDETLMLIAKNFGEW</sequence>
<dbReference type="Proteomes" id="UP000050761">
    <property type="component" value="Unassembled WGS sequence"/>
</dbReference>
<accession>A0A183FCF2</accession>
<dbReference type="PANTHER" id="PTHR21467:SF0">
    <property type="entry name" value="SERINE_THREONINE-PROTEIN PHOSPHATASE 4 REGULATORY SUBUNIT 4"/>
    <property type="match status" value="1"/>
</dbReference>
<dbReference type="SUPFAM" id="SSF48371">
    <property type="entry name" value="ARM repeat"/>
    <property type="match status" value="1"/>
</dbReference>
<evidence type="ECO:0000313" key="2">
    <source>
        <dbReference type="EMBL" id="VDO46117.1"/>
    </source>
</evidence>
<accession>A0A3P7WH61</accession>
<reference evidence="2 3" key="1">
    <citation type="submission" date="2018-11" db="EMBL/GenBank/DDBJ databases">
        <authorList>
            <consortium name="Pathogen Informatics"/>
        </authorList>
    </citation>
    <scope>NUCLEOTIDE SEQUENCE [LARGE SCALE GENOMIC DNA]</scope>
</reference>
<proteinExistence type="predicted"/>
<feature type="repeat" description="HEAT" evidence="1">
    <location>
        <begin position="22"/>
        <end position="60"/>
    </location>
</feature>
<evidence type="ECO:0000313" key="3">
    <source>
        <dbReference type="Proteomes" id="UP000050761"/>
    </source>
</evidence>
<dbReference type="InterPro" id="IPR039918">
    <property type="entry name" value="PPP4R4"/>
</dbReference>
<dbReference type="GO" id="GO:0019888">
    <property type="term" value="F:protein phosphatase regulator activity"/>
    <property type="evidence" value="ECO:0007669"/>
    <property type="project" value="TreeGrafter"/>
</dbReference>
<dbReference type="PANTHER" id="PTHR21467">
    <property type="entry name" value="PROTEIN PHOSPHATASE 4 REGULATORY SUBUNIT 4 PPP4R4"/>
    <property type="match status" value="1"/>
</dbReference>
<dbReference type="PROSITE" id="PS50077">
    <property type="entry name" value="HEAT_REPEAT"/>
    <property type="match status" value="1"/>
</dbReference>
<evidence type="ECO:0000256" key="1">
    <source>
        <dbReference type="PROSITE-ProRule" id="PRU00103"/>
    </source>
</evidence>
<dbReference type="GO" id="GO:0005829">
    <property type="term" value="C:cytosol"/>
    <property type="evidence" value="ECO:0007669"/>
    <property type="project" value="TreeGrafter"/>
</dbReference>
<dbReference type="WBParaSite" id="HPBE_0000384401-mRNA-1">
    <property type="protein sequence ID" value="HPBE_0000384401-mRNA-1"/>
    <property type="gene ID" value="HPBE_0000384401"/>
</dbReference>
<dbReference type="InterPro" id="IPR011989">
    <property type="entry name" value="ARM-like"/>
</dbReference>
<dbReference type="EMBL" id="UZAH01016963">
    <property type="protein sequence ID" value="VDO46117.1"/>
    <property type="molecule type" value="Genomic_DNA"/>
</dbReference>
<keyword evidence="3" id="KW-1185">Reference proteome</keyword>
<evidence type="ECO:0000313" key="4">
    <source>
        <dbReference type="WBParaSite" id="HPBE_0000384401-mRNA-1"/>
    </source>
</evidence>
<dbReference type="OrthoDB" id="340346at2759"/>
<dbReference type="GO" id="GO:0008287">
    <property type="term" value="C:protein serine/threonine phosphatase complex"/>
    <property type="evidence" value="ECO:0007669"/>
    <property type="project" value="TreeGrafter"/>
</dbReference>
<dbReference type="InterPro" id="IPR021133">
    <property type="entry name" value="HEAT_type_2"/>
</dbReference>
<organism evidence="3 4">
    <name type="scientific">Heligmosomoides polygyrus</name>
    <name type="common">Parasitic roundworm</name>
    <dbReference type="NCBI Taxonomy" id="6339"/>
    <lineage>
        <taxon>Eukaryota</taxon>
        <taxon>Metazoa</taxon>
        <taxon>Ecdysozoa</taxon>
        <taxon>Nematoda</taxon>
        <taxon>Chromadorea</taxon>
        <taxon>Rhabditida</taxon>
        <taxon>Rhabditina</taxon>
        <taxon>Rhabditomorpha</taxon>
        <taxon>Strongyloidea</taxon>
        <taxon>Heligmosomidae</taxon>
        <taxon>Heligmosomoides</taxon>
    </lineage>
</organism>
<gene>
    <name evidence="2" type="ORF">HPBE_LOCUS3845</name>
</gene>
<dbReference type="AlphaFoldDB" id="A0A183FCF2"/>
<reference evidence="4" key="2">
    <citation type="submission" date="2019-09" db="UniProtKB">
        <authorList>
            <consortium name="WormBaseParasite"/>
        </authorList>
    </citation>
    <scope>IDENTIFICATION</scope>
</reference>